<dbReference type="Pfam" id="PF08996">
    <property type="entry name" value="zf-DNA_Pol"/>
    <property type="match status" value="1"/>
</dbReference>
<dbReference type="Gene3D" id="1.10.132.60">
    <property type="entry name" value="DNA polymerase family B, C-terminal domain"/>
    <property type="match status" value="1"/>
</dbReference>
<evidence type="ECO:0000256" key="13">
    <source>
        <dbReference type="SAM" id="Coils"/>
    </source>
</evidence>
<comment type="subcellular location">
    <subcellularLocation>
        <location evidence="1">Nucleus</location>
    </subcellularLocation>
</comment>
<dbReference type="Gene3D" id="3.90.1600.10">
    <property type="entry name" value="Palm domain of DNA polymerase"/>
    <property type="match status" value="2"/>
</dbReference>
<feature type="region of interest" description="Disordered" evidence="14">
    <location>
        <begin position="275"/>
        <end position="294"/>
    </location>
</feature>
<dbReference type="Proteomes" id="UP001211065">
    <property type="component" value="Unassembled WGS sequence"/>
</dbReference>
<evidence type="ECO:0000256" key="9">
    <source>
        <dbReference type="ARBA" id="ARBA00022932"/>
    </source>
</evidence>
<evidence type="ECO:0000256" key="3">
    <source>
        <dbReference type="ARBA" id="ARBA00022679"/>
    </source>
</evidence>
<protein>
    <recommendedName>
        <fullName evidence="12">DNA polymerase</fullName>
        <ecNumber evidence="12">2.7.7.7</ecNumber>
    </recommendedName>
</protein>
<dbReference type="SMART" id="SM00486">
    <property type="entry name" value="POLBc"/>
    <property type="match status" value="1"/>
</dbReference>
<dbReference type="InterPro" id="IPR043502">
    <property type="entry name" value="DNA/RNA_pol_sf"/>
</dbReference>
<keyword evidence="4 12" id="KW-0548">Nucleotidyltransferase</keyword>
<evidence type="ECO:0000313" key="19">
    <source>
        <dbReference type="EMBL" id="KAJ3221314.1"/>
    </source>
</evidence>
<feature type="coiled-coil region" evidence="13">
    <location>
        <begin position="1581"/>
        <end position="1608"/>
    </location>
</feature>
<dbReference type="FunFam" id="3.30.70.2820:FF:000001">
    <property type="entry name" value="DNA polymerase"/>
    <property type="match status" value="1"/>
</dbReference>
<dbReference type="InterPro" id="IPR023211">
    <property type="entry name" value="DNA_pol_palm_dom_sf"/>
</dbReference>
<evidence type="ECO:0000256" key="8">
    <source>
        <dbReference type="ARBA" id="ARBA00022833"/>
    </source>
</evidence>
<feature type="compositionally biased region" description="Low complexity" evidence="14">
    <location>
        <begin position="498"/>
        <end position="514"/>
    </location>
</feature>
<dbReference type="InterPro" id="IPR017964">
    <property type="entry name" value="DNA-dir_DNA_pol_B_CS"/>
</dbReference>
<evidence type="ECO:0000256" key="10">
    <source>
        <dbReference type="ARBA" id="ARBA00023125"/>
    </source>
</evidence>
<keyword evidence="10 12" id="KW-0238">DNA-binding</keyword>
<sequence>MQFRNHHCEKPKLVKKVPDKKYVGGYMFKTETQDQFKYRKVINVNKVEKFLKNDVNKKSQDSKQVIEVLPLAHSKNLKMEELTAKTITHTPRTHYRSEFRRWAYTPFVERVQPMPDFIGKKFETKTTNLEYFPKLNVKTKIYNKKNNLTFFQIEKNSSFYGNKNCNYFKKNLNQFYSVCTNGSDYVNFPVENSRMRPRAKKNVNNLSSLQKLKQAREGGSRLDQINDEAFEDVYDEVDEVEYVKAARRRHLEGDDFVADDDNSGYADYGQYEWDSKQYSSQEEDDAEIRKRKRKEKDGSLQALFSKQKNENLKKVKIQQESSIKNTITDDNLLNEIIQSIEEEKEETGEDAEQLALNQITGFQVPFELQQKKVSYISKVENLNNMHIKTEENVVEEELLTNNDEKETQEDTDDIRCDETPVEETEEKEVYIEEAETHNPNPEIKIKELKTKKIVGGKAFHPKFSIAKIKLEEDDPKDKCQNWESVRTKMEQQPSNLTNDSGSQNGNSSQSSNSDCLEESGSLRLFWIDAYEKNGIVYLFGKVFNKNEQKFVSCCVTINNMLRNIFVLPRSNKVDINGLETDETCTFEDVFDEFEMVLSKYKINDAGMKPCKRGYAFDDIPDIPAESTYLKVVYKFDQPPLPMDLSGTTFSHCFGTNTGALELLIKKRKLMGPQWIEITEPLVNGNNISWAKFECSVNSAKNIKISEDLRNLPIPPLNILSLNIKTLLDPVKKLNEIVAINVTLYENAATDGNANNISQKITILRQWKNIPIPNSFSEFSKTNAINGYGKLEMFGNERHLLNYFIATLHRMDPDVLVGHNIIGFTLDVLLHRMKFNKIDLQWSKLGRLRRKQFPKLQPGAGGMGESSLQERSICSGRLLCDTYLMSKDLVKSKNYSLGELAYSQLNFNKFDMDAKQIEDCFWKLEGLKSLIGVCECDSWLSVSLMFKLQMLPLTMQLTKLAGNLWARTLTGARAERNEYLLLHEFHDKKFIVPDKNYGGDKKFKDSHLKEQELLEEDNQKKTSRKKPAYAGDFNSLYPSIIQEYNICFTTVQRCDKESLDDQIPDVPDPSLEQGILPKLIAALVNRRKQVKSLMKDPKISDADRAMYDIRQKALKLTANSMYGCLGFTNSRFYAKQLAALVTSKGREILQATVNMATDQNLDVIYGDTDSIMIFTNTDDFLAVKKIGNEFKSVVNKKYKLLEIEIDGMYQRMLLLKKKKYAALVVEENKGNNTFTTKLETKGLEEVRRDWCEVSKESSKEEVIENIHQYLTDLALNVREGNCRIDKFVIYKSLSKLPNEYADKKSQPHVQVALRMKASGINVKVGETIPYIVCVAEDGTTSDLIASRARHPEELQRKDTTLKIDYEWYLSNQIHPPVVRLCEPIEETDSRRIADCLGLDLSKYKISGLNSSNENGQDYNEKLYTLASQMTEEERFKDCVKFEPKCRFCKEKQIFNGLFNVTVNMHKIFQSFNLFFKGTNVKIAWECNKCEKIMPIGSIQAQLICLIKKEIGNFSECWLVCDDTSCGCRTRQISIKARKCPVRGCRGFLTFEYGSKLLLTQFQYFLSLLDDKKILSRNTEDSNDDILELLKFYESELEKLRSVVDSYLNKNSCRTVDLTKLFGFMKLK</sequence>
<dbReference type="GO" id="GO:0006272">
    <property type="term" value="P:leading strand elongation"/>
    <property type="evidence" value="ECO:0007669"/>
    <property type="project" value="TreeGrafter"/>
</dbReference>
<dbReference type="FunFam" id="1.10.287.690:FF:000003">
    <property type="entry name" value="DNA polymerase"/>
    <property type="match status" value="1"/>
</dbReference>
<dbReference type="InterPro" id="IPR038256">
    <property type="entry name" value="Pol_alpha_znc_sf"/>
</dbReference>
<reference evidence="19" key="1">
    <citation type="submission" date="2020-05" db="EMBL/GenBank/DDBJ databases">
        <title>Phylogenomic resolution of chytrid fungi.</title>
        <authorList>
            <person name="Stajich J.E."/>
            <person name="Amses K."/>
            <person name="Simmons R."/>
            <person name="Seto K."/>
            <person name="Myers J."/>
            <person name="Bonds A."/>
            <person name="Quandt C.A."/>
            <person name="Barry K."/>
            <person name="Liu P."/>
            <person name="Grigoriev I."/>
            <person name="Longcore J.E."/>
            <person name="James T.Y."/>
        </authorList>
    </citation>
    <scope>NUCLEOTIDE SEQUENCE</scope>
    <source>
        <strain evidence="19">JEL0476</strain>
    </source>
</reference>
<gene>
    <name evidence="19" type="primary">POL1</name>
    <name evidence="19" type="ORF">HK099_003597</name>
</gene>
<dbReference type="GO" id="GO:1902975">
    <property type="term" value="P:mitotic DNA replication initiation"/>
    <property type="evidence" value="ECO:0007669"/>
    <property type="project" value="InterPro"/>
</dbReference>
<dbReference type="FunFam" id="1.10.132.60:FF:000004">
    <property type="entry name" value="DNA polymerase"/>
    <property type="match status" value="1"/>
</dbReference>
<dbReference type="PANTHER" id="PTHR45861:SF1">
    <property type="entry name" value="DNA POLYMERASE ALPHA CATALYTIC SUBUNIT"/>
    <property type="match status" value="1"/>
</dbReference>
<keyword evidence="7" id="KW-0863">Zinc-finger</keyword>
<dbReference type="InterPro" id="IPR042087">
    <property type="entry name" value="DNA_pol_B_thumb"/>
</dbReference>
<dbReference type="InterPro" id="IPR012337">
    <property type="entry name" value="RNaseH-like_sf"/>
</dbReference>
<feature type="domain" description="DNA polymerase alpha catalytic subunit N-terminal" evidence="18">
    <location>
        <begin position="209"/>
        <end position="274"/>
    </location>
</feature>
<keyword evidence="6" id="KW-0479">Metal-binding</keyword>
<feature type="domain" description="Zinc finger DNA-directed DNA polymerase family B alpha" evidence="17">
    <location>
        <begin position="1426"/>
        <end position="1620"/>
    </location>
</feature>
<keyword evidence="8" id="KW-0862">Zinc</keyword>
<dbReference type="GO" id="GO:0033554">
    <property type="term" value="P:cellular response to stress"/>
    <property type="evidence" value="ECO:0007669"/>
    <property type="project" value="UniProtKB-ARBA"/>
</dbReference>
<evidence type="ECO:0000259" key="18">
    <source>
        <dbReference type="Pfam" id="PF12254"/>
    </source>
</evidence>
<dbReference type="InterPro" id="IPR024647">
    <property type="entry name" value="DNA_pol_a_cat_su_N"/>
</dbReference>
<evidence type="ECO:0000256" key="14">
    <source>
        <dbReference type="SAM" id="MobiDB-lite"/>
    </source>
</evidence>
<dbReference type="InterPro" id="IPR045846">
    <property type="entry name" value="POLBc_alpha"/>
</dbReference>
<dbReference type="InterPro" id="IPR036397">
    <property type="entry name" value="RNaseH_sf"/>
</dbReference>
<feature type="region of interest" description="Disordered" evidence="14">
    <location>
        <begin position="487"/>
        <end position="514"/>
    </location>
</feature>
<keyword evidence="13" id="KW-0175">Coiled coil</keyword>
<dbReference type="GO" id="GO:0003688">
    <property type="term" value="F:DNA replication origin binding"/>
    <property type="evidence" value="ECO:0007669"/>
    <property type="project" value="TreeGrafter"/>
</dbReference>
<dbReference type="Gene3D" id="3.30.70.2820">
    <property type="match status" value="1"/>
</dbReference>
<dbReference type="CDD" id="cd05776">
    <property type="entry name" value="DNA_polB_alpha_exo"/>
    <property type="match status" value="1"/>
</dbReference>
<dbReference type="Gene3D" id="2.40.50.730">
    <property type="match status" value="1"/>
</dbReference>
<feature type="domain" description="DNA-directed DNA polymerase family B multifunctional" evidence="15">
    <location>
        <begin position="963"/>
        <end position="1383"/>
    </location>
</feature>
<evidence type="ECO:0000256" key="1">
    <source>
        <dbReference type="ARBA" id="ARBA00004123"/>
    </source>
</evidence>
<dbReference type="EC" id="2.7.7.7" evidence="12"/>
<evidence type="ECO:0000256" key="4">
    <source>
        <dbReference type="ARBA" id="ARBA00022695"/>
    </source>
</evidence>
<keyword evidence="11" id="KW-0539">Nucleus</keyword>
<evidence type="ECO:0000256" key="11">
    <source>
        <dbReference type="ARBA" id="ARBA00023242"/>
    </source>
</evidence>
<dbReference type="PANTHER" id="PTHR45861">
    <property type="entry name" value="DNA POLYMERASE ALPHA CATALYTIC SUBUNIT"/>
    <property type="match status" value="1"/>
</dbReference>
<name>A0AAD5U1U6_9FUNG</name>
<dbReference type="InterPro" id="IPR006134">
    <property type="entry name" value="DNA-dir_DNA_pol_B_multi_dom"/>
</dbReference>
<accession>A0AAD5U1U6</accession>
<evidence type="ECO:0000256" key="5">
    <source>
        <dbReference type="ARBA" id="ARBA00022705"/>
    </source>
</evidence>
<dbReference type="Gene3D" id="1.10.3200.20">
    <property type="entry name" value="DNA Polymerase alpha, zinc finger"/>
    <property type="match status" value="1"/>
</dbReference>
<evidence type="ECO:0000259" key="17">
    <source>
        <dbReference type="Pfam" id="PF08996"/>
    </source>
</evidence>
<comment type="caution">
    <text evidence="19">The sequence shown here is derived from an EMBL/GenBank/DDBJ whole genome shotgun (WGS) entry which is preliminary data.</text>
</comment>
<dbReference type="NCBIfam" id="TIGR00592">
    <property type="entry name" value="pol2"/>
    <property type="match status" value="1"/>
</dbReference>
<comment type="catalytic activity">
    <reaction evidence="12">
        <text>DNA(n) + a 2'-deoxyribonucleoside 5'-triphosphate = DNA(n+1) + diphosphate</text>
        <dbReference type="Rhea" id="RHEA:22508"/>
        <dbReference type="Rhea" id="RHEA-COMP:17339"/>
        <dbReference type="Rhea" id="RHEA-COMP:17340"/>
        <dbReference type="ChEBI" id="CHEBI:33019"/>
        <dbReference type="ChEBI" id="CHEBI:61560"/>
        <dbReference type="ChEBI" id="CHEBI:173112"/>
        <dbReference type="EC" id="2.7.7.7"/>
    </reaction>
</comment>
<dbReference type="GO" id="GO:0003682">
    <property type="term" value="F:chromatin binding"/>
    <property type="evidence" value="ECO:0007669"/>
    <property type="project" value="TreeGrafter"/>
</dbReference>
<dbReference type="InterPro" id="IPR006133">
    <property type="entry name" value="DNA-dir_DNA_pol_B_exonuc"/>
</dbReference>
<dbReference type="SUPFAM" id="SSF53098">
    <property type="entry name" value="Ribonuclease H-like"/>
    <property type="match status" value="1"/>
</dbReference>
<dbReference type="InterPro" id="IPR015088">
    <property type="entry name" value="Znf_DNA-dir_DNA_pol_B_alpha"/>
</dbReference>
<comment type="similarity">
    <text evidence="2 12">Belongs to the DNA polymerase type-B family.</text>
</comment>
<keyword evidence="20" id="KW-1185">Reference proteome</keyword>
<evidence type="ECO:0000256" key="2">
    <source>
        <dbReference type="ARBA" id="ARBA00005755"/>
    </source>
</evidence>
<dbReference type="Pfam" id="PF00136">
    <property type="entry name" value="DNA_pol_B"/>
    <property type="match status" value="1"/>
</dbReference>
<dbReference type="GO" id="GO:0003887">
    <property type="term" value="F:DNA-directed DNA polymerase activity"/>
    <property type="evidence" value="ECO:0007669"/>
    <property type="project" value="UniProtKB-KW"/>
</dbReference>
<dbReference type="PRINTS" id="PR00106">
    <property type="entry name" value="DNAPOLB"/>
</dbReference>
<dbReference type="InterPro" id="IPR006172">
    <property type="entry name" value="DNA-dir_DNA_pol_B"/>
</dbReference>
<dbReference type="CDD" id="cd05532">
    <property type="entry name" value="POLBc_alpha"/>
    <property type="match status" value="1"/>
</dbReference>
<evidence type="ECO:0000256" key="6">
    <source>
        <dbReference type="ARBA" id="ARBA00022723"/>
    </source>
</evidence>
<keyword evidence="5 12" id="KW-0235">DNA replication</keyword>
<feature type="domain" description="DNA-directed DNA polymerase family B exonuclease" evidence="16">
    <location>
        <begin position="651"/>
        <end position="898"/>
    </location>
</feature>
<dbReference type="EMBL" id="JADGJW010000237">
    <property type="protein sequence ID" value="KAJ3221314.1"/>
    <property type="molecule type" value="Genomic_DNA"/>
</dbReference>
<keyword evidence="3 12" id="KW-0808">Transferase</keyword>
<evidence type="ECO:0000256" key="12">
    <source>
        <dbReference type="RuleBase" id="RU000442"/>
    </source>
</evidence>
<organism evidence="19 20">
    <name type="scientific">Clydaea vesicula</name>
    <dbReference type="NCBI Taxonomy" id="447962"/>
    <lineage>
        <taxon>Eukaryota</taxon>
        <taxon>Fungi</taxon>
        <taxon>Fungi incertae sedis</taxon>
        <taxon>Chytridiomycota</taxon>
        <taxon>Chytridiomycota incertae sedis</taxon>
        <taxon>Chytridiomycetes</taxon>
        <taxon>Lobulomycetales</taxon>
        <taxon>Lobulomycetaceae</taxon>
        <taxon>Clydaea</taxon>
    </lineage>
</organism>
<dbReference type="SUPFAM" id="SSF56672">
    <property type="entry name" value="DNA/RNA polymerases"/>
    <property type="match status" value="1"/>
</dbReference>
<dbReference type="Pfam" id="PF03104">
    <property type="entry name" value="DNA_pol_B_exo1"/>
    <property type="match status" value="1"/>
</dbReference>
<keyword evidence="9 12" id="KW-0239">DNA-directed DNA polymerase</keyword>
<proteinExistence type="inferred from homology"/>
<evidence type="ECO:0000259" key="16">
    <source>
        <dbReference type="Pfam" id="PF03104"/>
    </source>
</evidence>
<dbReference type="PROSITE" id="PS00116">
    <property type="entry name" value="DNA_POLYMERASE_B"/>
    <property type="match status" value="1"/>
</dbReference>
<dbReference type="GO" id="GO:0000166">
    <property type="term" value="F:nucleotide binding"/>
    <property type="evidence" value="ECO:0007669"/>
    <property type="project" value="InterPro"/>
</dbReference>
<dbReference type="Gene3D" id="3.30.420.10">
    <property type="entry name" value="Ribonuclease H-like superfamily/Ribonuclease H"/>
    <property type="match status" value="1"/>
</dbReference>
<dbReference type="GO" id="GO:0008270">
    <property type="term" value="F:zinc ion binding"/>
    <property type="evidence" value="ECO:0007669"/>
    <property type="project" value="UniProtKB-KW"/>
</dbReference>
<dbReference type="Pfam" id="PF12254">
    <property type="entry name" value="DNA_pol_alpha_N"/>
    <property type="match status" value="1"/>
</dbReference>
<evidence type="ECO:0000313" key="20">
    <source>
        <dbReference type="Proteomes" id="UP001211065"/>
    </source>
</evidence>
<dbReference type="GO" id="GO:0003697">
    <property type="term" value="F:single-stranded DNA binding"/>
    <property type="evidence" value="ECO:0007669"/>
    <property type="project" value="TreeGrafter"/>
</dbReference>
<dbReference type="GO" id="GO:0006273">
    <property type="term" value="P:lagging strand elongation"/>
    <property type="evidence" value="ECO:0007669"/>
    <property type="project" value="TreeGrafter"/>
</dbReference>
<evidence type="ECO:0000259" key="15">
    <source>
        <dbReference type="Pfam" id="PF00136"/>
    </source>
</evidence>
<evidence type="ECO:0000256" key="7">
    <source>
        <dbReference type="ARBA" id="ARBA00022771"/>
    </source>
</evidence>
<dbReference type="GO" id="GO:0005658">
    <property type="term" value="C:alpha DNA polymerase:primase complex"/>
    <property type="evidence" value="ECO:0007669"/>
    <property type="project" value="UniProtKB-ARBA"/>
</dbReference>